<dbReference type="InterPro" id="IPR037165">
    <property type="entry name" value="AldOxase/xan_DH_Mopterin-bd_sf"/>
</dbReference>
<gene>
    <name evidence="3" type="primary">ORF185370</name>
</gene>
<dbReference type="PANTHER" id="PTHR11908">
    <property type="entry name" value="XANTHINE DEHYDROGENASE"/>
    <property type="match status" value="1"/>
</dbReference>
<evidence type="ECO:0000313" key="3">
    <source>
        <dbReference type="EMBL" id="CEK91884.1"/>
    </source>
</evidence>
<dbReference type="Gene3D" id="3.30.365.10">
    <property type="entry name" value="Aldehyde oxidase/xanthine dehydrogenase, molybdopterin binding domain"/>
    <property type="match status" value="1"/>
</dbReference>
<evidence type="ECO:0000256" key="1">
    <source>
        <dbReference type="ARBA" id="ARBA00022505"/>
    </source>
</evidence>
<dbReference type="AlphaFoldDB" id="A0A0B7BEZ4"/>
<dbReference type="GO" id="GO:0016491">
    <property type="term" value="F:oxidoreductase activity"/>
    <property type="evidence" value="ECO:0007669"/>
    <property type="project" value="InterPro"/>
</dbReference>
<accession>A0A0B7BEZ4</accession>
<sequence>MDVGQSLNPAIDIGQIEGAFMQGYGLVMLEDYRVSPEGIHQSRGPGNYKIPSFANIPEVMNVSLLRNSKNPRAVYSSKGIGEPPLCLATSVLMSTKYAISAARLEAGLTGHFQLDAPATPERIRMACMDKFAQQFVEDDRKDKEKPWSVKL</sequence>
<dbReference type="InterPro" id="IPR016208">
    <property type="entry name" value="Ald_Oxase/xanthine_DH-like"/>
</dbReference>
<organism evidence="3">
    <name type="scientific">Arion vulgaris</name>
    <dbReference type="NCBI Taxonomy" id="1028688"/>
    <lineage>
        <taxon>Eukaryota</taxon>
        <taxon>Metazoa</taxon>
        <taxon>Spiralia</taxon>
        <taxon>Lophotrochozoa</taxon>
        <taxon>Mollusca</taxon>
        <taxon>Gastropoda</taxon>
        <taxon>Heterobranchia</taxon>
        <taxon>Euthyneura</taxon>
        <taxon>Panpulmonata</taxon>
        <taxon>Eupulmonata</taxon>
        <taxon>Stylommatophora</taxon>
        <taxon>Helicina</taxon>
        <taxon>Arionoidea</taxon>
        <taxon>Arionidae</taxon>
        <taxon>Arion</taxon>
    </lineage>
</organism>
<dbReference type="SUPFAM" id="SSF56003">
    <property type="entry name" value="Molybdenum cofactor-binding domain"/>
    <property type="match status" value="1"/>
</dbReference>
<keyword evidence="1" id="KW-0500">Molybdenum</keyword>
<dbReference type="PANTHER" id="PTHR11908:SF132">
    <property type="entry name" value="ALDEHYDE OXIDASE 1-RELATED"/>
    <property type="match status" value="1"/>
</dbReference>
<dbReference type="InterPro" id="IPR046867">
    <property type="entry name" value="AldOxase/xan_DH_MoCoBD2"/>
</dbReference>
<evidence type="ECO:0000259" key="2">
    <source>
        <dbReference type="Pfam" id="PF20256"/>
    </source>
</evidence>
<reference evidence="3" key="1">
    <citation type="submission" date="2014-12" db="EMBL/GenBank/DDBJ databases">
        <title>Insight into the proteome of Arion vulgaris.</title>
        <authorList>
            <person name="Aradska J."/>
            <person name="Bulat T."/>
            <person name="Smidak R."/>
            <person name="Sarate P."/>
            <person name="Gangsoo J."/>
            <person name="Sialana F."/>
            <person name="Bilban M."/>
            <person name="Lubec G."/>
        </authorList>
    </citation>
    <scope>NUCLEOTIDE SEQUENCE</scope>
    <source>
        <tissue evidence="3">Skin</tissue>
    </source>
</reference>
<protein>
    <recommendedName>
        <fullName evidence="2">Aldehyde oxidase/xanthine dehydrogenase second molybdopterin binding domain-containing protein</fullName>
    </recommendedName>
</protein>
<dbReference type="Pfam" id="PF20256">
    <property type="entry name" value="MoCoBD_2"/>
    <property type="match status" value="1"/>
</dbReference>
<dbReference type="EMBL" id="HACG01045019">
    <property type="protein sequence ID" value="CEK91884.1"/>
    <property type="molecule type" value="Transcribed_RNA"/>
</dbReference>
<dbReference type="GO" id="GO:0005506">
    <property type="term" value="F:iron ion binding"/>
    <property type="evidence" value="ECO:0007669"/>
    <property type="project" value="InterPro"/>
</dbReference>
<name>A0A0B7BEZ4_9EUPU</name>
<feature type="domain" description="Aldehyde oxidase/xanthine dehydrogenase second molybdopterin binding" evidence="2">
    <location>
        <begin position="1"/>
        <end position="57"/>
    </location>
</feature>
<proteinExistence type="predicted"/>